<dbReference type="InterPro" id="IPR036291">
    <property type="entry name" value="NAD(P)-bd_dom_sf"/>
</dbReference>
<evidence type="ECO:0000313" key="4">
    <source>
        <dbReference type="Proteomes" id="UP000238823"/>
    </source>
</evidence>
<comment type="caution">
    <text evidence="3">The sequence shown here is derived from an EMBL/GenBank/DDBJ whole genome shotgun (WGS) entry which is preliminary data.</text>
</comment>
<dbReference type="PANTHER" id="PTHR43477:SF1">
    <property type="entry name" value="DIHYDROANTICAPSIN 7-DEHYDROGENASE"/>
    <property type="match status" value="1"/>
</dbReference>
<dbReference type="EMBL" id="PVNL01000052">
    <property type="protein sequence ID" value="PRQ07542.1"/>
    <property type="molecule type" value="Genomic_DNA"/>
</dbReference>
<organism evidence="3 4">
    <name type="scientific">Enhygromyxa salina</name>
    <dbReference type="NCBI Taxonomy" id="215803"/>
    <lineage>
        <taxon>Bacteria</taxon>
        <taxon>Pseudomonadati</taxon>
        <taxon>Myxococcota</taxon>
        <taxon>Polyangia</taxon>
        <taxon>Nannocystales</taxon>
        <taxon>Nannocystaceae</taxon>
        <taxon>Enhygromyxa</taxon>
    </lineage>
</organism>
<proteinExistence type="inferred from homology"/>
<dbReference type="PANTHER" id="PTHR43477">
    <property type="entry name" value="DIHYDROANTICAPSIN 7-DEHYDROGENASE"/>
    <property type="match status" value="1"/>
</dbReference>
<evidence type="ECO:0000256" key="2">
    <source>
        <dbReference type="ARBA" id="ARBA00023002"/>
    </source>
</evidence>
<dbReference type="SUPFAM" id="SSF51735">
    <property type="entry name" value="NAD(P)-binding Rossmann-fold domains"/>
    <property type="match status" value="1"/>
</dbReference>
<dbReference type="Gene3D" id="3.40.50.720">
    <property type="entry name" value="NAD(P)-binding Rossmann-like Domain"/>
    <property type="match status" value="1"/>
</dbReference>
<gene>
    <name evidence="3" type="primary">fabL</name>
    <name evidence="3" type="ORF">ENSA7_27620</name>
</gene>
<reference evidence="3 4" key="1">
    <citation type="submission" date="2018-03" db="EMBL/GenBank/DDBJ databases">
        <title>Draft Genome Sequences of the Obligatory Marine Myxobacteria Enhygromyxa salina SWB007.</title>
        <authorList>
            <person name="Poehlein A."/>
            <person name="Moghaddam J.A."/>
            <person name="Harms H."/>
            <person name="Alanjari M."/>
            <person name="Koenig G.M."/>
            <person name="Daniel R."/>
            <person name="Schaeberle T.F."/>
        </authorList>
    </citation>
    <scope>NUCLEOTIDE SEQUENCE [LARGE SCALE GENOMIC DNA]</scope>
    <source>
        <strain evidence="3 4">SWB007</strain>
    </source>
</reference>
<comment type="similarity">
    <text evidence="1">Belongs to the short-chain dehydrogenases/reductases (SDR) family.</text>
</comment>
<dbReference type="InterPro" id="IPR051122">
    <property type="entry name" value="SDR_DHRS6-like"/>
</dbReference>
<dbReference type="EC" id="1.3.1.104" evidence="3"/>
<evidence type="ECO:0000313" key="3">
    <source>
        <dbReference type="EMBL" id="PRQ07542.1"/>
    </source>
</evidence>
<dbReference type="OrthoDB" id="9803333at2"/>
<sequence>MANTTQQHTRWALILGATSGAGAAIAKALARQPGLNVLGLHRGNHPDGVAEVTAAVAAAGREIEWMIADAGKPERIAEQADAVLERVGRHGVHIMVHSIANASVGLLASGDEATWIHPKQVAKTFDSMAHSFVYWTQALLRRELLGPGARLLALDNAINESLLGNLSVIAASKAALETYVRHLALELGPLGYRVNALKFGTVESAALQWVFPAAVWDRVKAVHDRMFPARRMNTMDEVAALVSVLADDAGYWFNSAVIDFTGGQMHGVYQTLMDVVIHGPELLDEDVRAAAAGSKQDT</sequence>
<dbReference type="PRINTS" id="PR00081">
    <property type="entry name" value="GDHRDH"/>
</dbReference>
<accession>A0A2S9YR54</accession>
<keyword evidence="2 3" id="KW-0560">Oxidoreductase</keyword>
<dbReference type="Pfam" id="PF13561">
    <property type="entry name" value="adh_short_C2"/>
    <property type="match status" value="1"/>
</dbReference>
<dbReference type="AlphaFoldDB" id="A0A2S9YR54"/>
<dbReference type="InterPro" id="IPR002347">
    <property type="entry name" value="SDR_fam"/>
</dbReference>
<dbReference type="Proteomes" id="UP000238823">
    <property type="component" value="Unassembled WGS sequence"/>
</dbReference>
<evidence type="ECO:0000256" key="1">
    <source>
        <dbReference type="ARBA" id="ARBA00006484"/>
    </source>
</evidence>
<dbReference type="GO" id="GO:0141148">
    <property type="term" value="F:enoyl-[acyl-carrier-protein] reductase (NADPH) activity"/>
    <property type="evidence" value="ECO:0007669"/>
    <property type="project" value="UniProtKB-EC"/>
</dbReference>
<name>A0A2S9YR54_9BACT</name>
<dbReference type="RefSeq" id="WP_106089781.1">
    <property type="nucleotide sequence ID" value="NZ_PVNL01000052.1"/>
</dbReference>
<protein>
    <submittedName>
        <fullName evidence="3">Enoyl-[acyl-carrier-protein] reductase [NADPH] FabL</fullName>
        <ecNumber evidence="3">1.3.1.104</ecNumber>
    </submittedName>
</protein>